<dbReference type="EnsemblPlants" id="OGLUM09G06720.1">
    <property type="protein sequence ID" value="OGLUM09G06720.1"/>
    <property type="gene ID" value="OGLUM09G06720"/>
</dbReference>
<reference evidence="1" key="1">
    <citation type="submission" date="2015-04" db="UniProtKB">
        <authorList>
            <consortium name="EnsemblPlants"/>
        </authorList>
    </citation>
    <scope>IDENTIFICATION</scope>
</reference>
<reference evidence="1" key="2">
    <citation type="submission" date="2018-05" db="EMBL/GenBank/DDBJ databases">
        <title>OgluRS3 (Oryza glumaepatula Reference Sequence Version 3).</title>
        <authorList>
            <person name="Zhang J."/>
            <person name="Kudrna D."/>
            <person name="Lee S."/>
            <person name="Talag J."/>
            <person name="Welchert J."/>
            <person name="Wing R.A."/>
        </authorList>
    </citation>
    <scope>NUCLEOTIDE SEQUENCE [LARGE SCALE GENOMIC DNA]</scope>
</reference>
<dbReference type="Gramene" id="OGLUM09G06720.1">
    <property type="protein sequence ID" value="OGLUM09G06720.1"/>
    <property type="gene ID" value="OGLUM09G06720"/>
</dbReference>
<evidence type="ECO:0000313" key="1">
    <source>
        <dbReference type="EnsemblPlants" id="OGLUM09G06720.1"/>
    </source>
</evidence>
<dbReference type="Proteomes" id="UP000026961">
    <property type="component" value="Chromosome 9"/>
</dbReference>
<proteinExistence type="predicted"/>
<dbReference type="HOGENOM" id="CLU_1952174_0_0_1"/>
<evidence type="ECO:0000313" key="2">
    <source>
        <dbReference type="Proteomes" id="UP000026961"/>
    </source>
</evidence>
<protein>
    <submittedName>
        <fullName evidence="1">Uncharacterized protein</fullName>
    </submittedName>
</protein>
<dbReference type="AlphaFoldDB" id="A0A0E0B1L0"/>
<organism evidence="1">
    <name type="scientific">Oryza glumipatula</name>
    <dbReference type="NCBI Taxonomy" id="40148"/>
    <lineage>
        <taxon>Eukaryota</taxon>
        <taxon>Viridiplantae</taxon>
        <taxon>Streptophyta</taxon>
        <taxon>Embryophyta</taxon>
        <taxon>Tracheophyta</taxon>
        <taxon>Spermatophyta</taxon>
        <taxon>Magnoliopsida</taxon>
        <taxon>Liliopsida</taxon>
        <taxon>Poales</taxon>
        <taxon>Poaceae</taxon>
        <taxon>BOP clade</taxon>
        <taxon>Oryzoideae</taxon>
        <taxon>Oryzeae</taxon>
        <taxon>Oryzinae</taxon>
        <taxon>Oryza</taxon>
    </lineage>
</organism>
<sequence length="129" mass="13510">MEDHGQPRVPPPLGLRKVTCRRWIPEPARLRGPEAAVIPPSVGQGFGSGSCKFLRAYFADGAETEEAGGHVGMSNFMACAPPCSPPVVAAACSSRERRRPSATSPVHCHTCTSLATPAALGTCRRQAGS</sequence>
<accession>A0A0E0B1L0</accession>
<name>A0A0E0B1L0_9ORYZ</name>
<keyword evidence="2" id="KW-1185">Reference proteome</keyword>